<organism evidence="1">
    <name type="scientific">mine drainage metagenome</name>
    <dbReference type="NCBI Taxonomy" id="410659"/>
    <lineage>
        <taxon>unclassified sequences</taxon>
        <taxon>metagenomes</taxon>
        <taxon>ecological metagenomes</taxon>
    </lineage>
</organism>
<dbReference type="EMBL" id="MLJW01001482">
    <property type="protein sequence ID" value="OIQ78040.1"/>
    <property type="molecule type" value="Genomic_DNA"/>
</dbReference>
<protein>
    <submittedName>
        <fullName evidence="1">Uncharacterized protein</fullName>
    </submittedName>
</protein>
<proteinExistence type="predicted"/>
<dbReference type="AlphaFoldDB" id="A0A1J5Q3Z2"/>
<sequence length="119" mass="12735">MVTALQQQRDEIGAERELAGTHLVEHAFQVVGEADDAVQPEQPGGALDGVRGAEQGVDALVIVTLGLGLQLHQPPFHALQQFLRLDDEGLQRLPHLLFEVHACSCGLAAWPNSTTGSPK</sequence>
<evidence type="ECO:0000313" key="1">
    <source>
        <dbReference type="EMBL" id="OIQ78040.1"/>
    </source>
</evidence>
<comment type="caution">
    <text evidence="1">The sequence shown here is derived from an EMBL/GenBank/DDBJ whole genome shotgun (WGS) entry which is preliminary data.</text>
</comment>
<reference evidence="1" key="1">
    <citation type="submission" date="2016-10" db="EMBL/GenBank/DDBJ databases">
        <title>Sequence of Gallionella enrichment culture.</title>
        <authorList>
            <person name="Poehlein A."/>
            <person name="Muehling M."/>
            <person name="Daniel R."/>
        </authorList>
    </citation>
    <scope>NUCLEOTIDE SEQUENCE</scope>
</reference>
<gene>
    <name evidence="1" type="ORF">GALL_402550</name>
</gene>
<name>A0A1J5Q3Z2_9ZZZZ</name>
<accession>A0A1J5Q3Z2</accession>